<comment type="similarity">
    <text evidence="9">Belongs to the glycosyltransferase group 1 family.</text>
</comment>
<feature type="site" description="Transition state stabilizer" evidence="8">
    <location>
        <position position="217"/>
    </location>
</feature>
<reference evidence="11" key="1">
    <citation type="submission" date="2020-12" db="EMBL/GenBank/DDBJ databases">
        <title>Ramlibacter sp. nov., isolated from a freshwater alga, Cryptomonas.</title>
        <authorList>
            <person name="Kim H.M."/>
            <person name="Jeon C.O."/>
        </authorList>
    </citation>
    <scope>NUCLEOTIDE SEQUENCE</scope>
    <source>
        <strain evidence="11">CrO1</strain>
    </source>
</reference>
<keyword evidence="9" id="KW-0448">Lipopolysaccharide biosynthesis</keyword>
<organism evidence="11 12">
    <name type="scientific">Ramlibacter algicola</name>
    <dbReference type="NCBI Taxonomy" id="2795217"/>
    <lineage>
        <taxon>Bacteria</taxon>
        <taxon>Pseudomonadati</taxon>
        <taxon>Pseudomonadota</taxon>
        <taxon>Betaproteobacteria</taxon>
        <taxon>Burkholderiales</taxon>
        <taxon>Comamonadaceae</taxon>
        <taxon>Ramlibacter</taxon>
    </lineage>
</organism>
<accession>A0A934UR38</accession>
<comment type="caution">
    <text evidence="11">The sequence shown here is derived from an EMBL/GenBank/DDBJ whole genome shotgun (WGS) entry which is preliminary data.</text>
</comment>
<evidence type="ECO:0000256" key="2">
    <source>
        <dbReference type="ARBA" id="ARBA00012621"/>
    </source>
</evidence>
<comment type="catalytic activity">
    <reaction evidence="6 9">
        <text>lipid IVA (E. coli) + CMP-3-deoxy-beta-D-manno-octulosonate = alpha-Kdo-(2-&gt;6)-lipid IVA (E. coli) + CMP + H(+)</text>
        <dbReference type="Rhea" id="RHEA:28066"/>
        <dbReference type="ChEBI" id="CHEBI:15378"/>
        <dbReference type="ChEBI" id="CHEBI:58603"/>
        <dbReference type="ChEBI" id="CHEBI:60364"/>
        <dbReference type="ChEBI" id="CHEBI:60377"/>
        <dbReference type="ChEBI" id="CHEBI:85987"/>
        <dbReference type="EC" id="2.4.99.12"/>
    </reaction>
</comment>
<evidence type="ECO:0000256" key="7">
    <source>
        <dbReference type="PIRSR" id="PIRSR639901-1"/>
    </source>
</evidence>
<evidence type="ECO:0000259" key="10">
    <source>
        <dbReference type="Pfam" id="PF04413"/>
    </source>
</evidence>
<feature type="active site" description="Proton acceptor" evidence="7">
    <location>
        <position position="71"/>
    </location>
</feature>
<feature type="site" description="Transition state stabilizer" evidence="8">
    <location>
        <position position="141"/>
    </location>
</feature>
<sequence>MERLAGRAGSGVMRKLYSLVMRGAQPLLRSKLRRRGAAEPGYLVAVDERFGRYDQPATPGALWIHAVSLGETRAAGILLAALRERDPALRVLLTHGTATGREEGSRLLREGDQQAWLPWDTPHAVARFLAHFRPAAGVLMETEVWPNLADACEREGVPLLLANARLSEQSLRKTLRLQRLSRAAYGSLGAVWAQTQADAQRLGRAGAQVSGVYGNLKFDAEPDAALLQQGRDWRARSAAPVIMFASSREGEEAELLRILAAQRELSGAGFARRATDGEAAAARWLLVPRHPQRFDEVAQLAQQAGFRVARRSAWGAGGPPDADLWIGDSLGEMPLYYGLADVALLGGSFLPLGGQNLIEAAACGCPVVMGPHTFNFAEAAERAQAEGGAVRVATMEEGVRAAQALVADPARRGEVVANATRFAQAHRGAAAKTADAILALLRRQGRRLTS</sequence>
<comment type="subcellular location">
    <subcellularLocation>
        <location evidence="9">Cell membrane</location>
    </subcellularLocation>
</comment>
<keyword evidence="4 9" id="KW-0808">Transferase</keyword>
<dbReference type="EC" id="2.4.99.12" evidence="2 9"/>
<dbReference type="GO" id="GO:0009244">
    <property type="term" value="P:lipopolysaccharide core region biosynthetic process"/>
    <property type="evidence" value="ECO:0007669"/>
    <property type="project" value="UniProtKB-UniRule"/>
</dbReference>
<feature type="domain" description="3-deoxy-D-manno-octulosonic-acid transferase N-terminal" evidence="10">
    <location>
        <begin position="46"/>
        <end position="220"/>
    </location>
</feature>
<dbReference type="GO" id="GO:0043842">
    <property type="term" value="F:Kdo transferase activity"/>
    <property type="evidence" value="ECO:0007669"/>
    <property type="project" value="UniProtKB-EC"/>
</dbReference>
<gene>
    <name evidence="11" type="ORF">I8E28_06705</name>
</gene>
<evidence type="ECO:0000313" key="11">
    <source>
        <dbReference type="EMBL" id="MBK0392273.1"/>
    </source>
</evidence>
<evidence type="ECO:0000256" key="3">
    <source>
        <dbReference type="ARBA" id="ARBA00019077"/>
    </source>
</evidence>
<evidence type="ECO:0000256" key="1">
    <source>
        <dbReference type="ARBA" id="ARBA00004713"/>
    </source>
</evidence>
<evidence type="ECO:0000313" key="12">
    <source>
        <dbReference type="Proteomes" id="UP000617041"/>
    </source>
</evidence>
<evidence type="ECO:0000256" key="5">
    <source>
        <dbReference type="ARBA" id="ARBA00031445"/>
    </source>
</evidence>
<evidence type="ECO:0000256" key="8">
    <source>
        <dbReference type="PIRSR" id="PIRSR639901-2"/>
    </source>
</evidence>
<dbReference type="Gene3D" id="3.40.50.2000">
    <property type="entry name" value="Glycogen Phosphorylase B"/>
    <property type="match status" value="1"/>
</dbReference>
<dbReference type="EMBL" id="JAEDAO010000001">
    <property type="protein sequence ID" value="MBK0392273.1"/>
    <property type="molecule type" value="Genomic_DNA"/>
</dbReference>
<dbReference type="GO" id="GO:0009245">
    <property type="term" value="P:lipid A biosynthetic process"/>
    <property type="evidence" value="ECO:0007669"/>
    <property type="project" value="TreeGrafter"/>
</dbReference>
<evidence type="ECO:0000256" key="9">
    <source>
        <dbReference type="RuleBase" id="RU365103"/>
    </source>
</evidence>
<proteinExistence type="inferred from homology"/>
<dbReference type="Proteomes" id="UP000617041">
    <property type="component" value="Unassembled WGS sequence"/>
</dbReference>
<dbReference type="GO" id="GO:0005886">
    <property type="term" value="C:plasma membrane"/>
    <property type="evidence" value="ECO:0007669"/>
    <property type="project" value="UniProtKB-SubCell"/>
</dbReference>
<dbReference type="PANTHER" id="PTHR42755">
    <property type="entry name" value="3-DEOXY-MANNO-OCTULOSONATE CYTIDYLYLTRANSFERASE"/>
    <property type="match status" value="1"/>
</dbReference>
<dbReference type="AlphaFoldDB" id="A0A934UR38"/>
<evidence type="ECO:0000256" key="6">
    <source>
        <dbReference type="ARBA" id="ARBA00049183"/>
    </source>
</evidence>
<comment type="pathway">
    <text evidence="1 9">Bacterial outer membrane biogenesis; LPS core biosynthesis.</text>
</comment>
<protein>
    <recommendedName>
        <fullName evidence="3 9">3-deoxy-D-manno-octulosonic acid transferase</fullName>
        <shortName evidence="9">Kdo transferase</shortName>
        <ecNumber evidence="2 9">2.4.99.12</ecNumber>
    </recommendedName>
    <alternativeName>
        <fullName evidence="5 9">Lipid IV(A) 3-deoxy-D-manno-octulosonic acid transferase</fullName>
    </alternativeName>
</protein>
<dbReference type="InterPro" id="IPR039901">
    <property type="entry name" value="Kdotransferase"/>
</dbReference>
<comment type="function">
    <text evidence="9">Involved in lipopolysaccharide (LPS) biosynthesis. Catalyzes the transfer of 3-deoxy-D-manno-octulosonate (Kdo) residue(s) from CMP-Kdo to lipid IV(A), the tetraacyldisaccharide-1,4'-bisphosphate precursor of lipid A.</text>
</comment>
<dbReference type="InterPro" id="IPR007507">
    <property type="entry name" value="Glycos_transf_N"/>
</dbReference>
<dbReference type="Pfam" id="PF04413">
    <property type="entry name" value="Glycos_transf_N"/>
    <property type="match status" value="1"/>
</dbReference>
<keyword evidence="9" id="KW-0472">Membrane</keyword>
<dbReference type="PANTHER" id="PTHR42755:SF1">
    <property type="entry name" value="3-DEOXY-D-MANNO-OCTULOSONIC ACID TRANSFERASE, MITOCHONDRIAL-RELATED"/>
    <property type="match status" value="1"/>
</dbReference>
<keyword evidence="12" id="KW-1185">Reference proteome</keyword>
<keyword evidence="9" id="KW-1003">Cell membrane</keyword>
<evidence type="ECO:0000256" key="4">
    <source>
        <dbReference type="ARBA" id="ARBA00022679"/>
    </source>
</evidence>
<dbReference type="Gene3D" id="3.40.50.11720">
    <property type="entry name" value="3-Deoxy-D-manno-octulosonic-acid transferase, N-terminal domain"/>
    <property type="match status" value="1"/>
</dbReference>
<dbReference type="SUPFAM" id="SSF53756">
    <property type="entry name" value="UDP-Glycosyltransferase/glycogen phosphorylase"/>
    <property type="match status" value="1"/>
</dbReference>
<name>A0A934UR38_9BURK</name>
<dbReference type="InterPro" id="IPR038107">
    <property type="entry name" value="Glycos_transf_N_sf"/>
</dbReference>